<dbReference type="EMBL" id="CP041372">
    <property type="protein sequence ID" value="QKS71632.1"/>
    <property type="molecule type" value="Genomic_DNA"/>
</dbReference>
<dbReference type="KEGG" id="psua:FLK61_33645"/>
<dbReference type="Proteomes" id="UP000318138">
    <property type="component" value="Chromosome"/>
</dbReference>
<gene>
    <name evidence="2" type="ORF">FLK61_33645</name>
</gene>
<reference evidence="3" key="1">
    <citation type="submission" date="2019-07" db="EMBL/GenBank/DDBJ databases">
        <title>Bacillus alkalisoli sp. nov. isolated from saline soil.</title>
        <authorList>
            <person name="Sun J.-Q."/>
            <person name="Xu L."/>
        </authorList>
    </citation>
    <scope>NUCLEOTIDE SEQUENCE [LARGE SCALE GENOMIC DNA]</scope>
    <source>
        <strain evidence="3">M4U3P1</strain>
    </source>
</reference>
<dbReference type="AlphaFoldDB" id="A0A859FG27"/>
<protein>
    <submittedName>
        <fullName evidence="2">Uncharacterized protein</fullName>
    </submittedName>
</protein>
<name>A0A859FG27_9BACI</name>
<feature type="transmembrane region" description="Helical" evidence="1">
    <location>
        <begin position="38"/>
        <end position="59"/>
    </location>
</feature>
<keyword evidence="3" id="KW-1185">Reference proteome</keyword>
<keyword evidence="1" id="KW-0812">Transmembrane</keyword>
<keyword evidence="1" id="KW-0472">Membrane</keyword>
<feature type="transmembrane region" description="Helical" evidence="1">
    <location>
        <begin position="6"/>
        <end position="26"/>
    </location>
</feature>
<proteinExistence type="predicted"/>
<organism evidence="2 3">
    <name type="scientific">Paenalkalicoccus suaedae</name>
    <dbReference type="NCBI Taxonomy" id="2592382"/>
    <lineage>
        <taxon>Bacteria</taxon>
        <taxon>Bacillati</taxon>
        <taxon>Bacillota</taxon>
        <taxon>Bacilli</taxon>
        <taxon>Bacillales</taxon>
        <taxon>Bacillaceae</taxon>
        <taxon>Paenalkalicoccus</taxon>
    </lineage>
</organism>
<evidence type="ECO:0000313" key="3">
    <source>
        <dbReference type="Proteomes" id="UP000318138"/>
    </source>
</evidence>
<accession>A0A859FG27</accession>
<sequence length="240" mass="27642">MIRSFIAVIIAFVGSIIVITLLRKIAVWPTKRLSPKTTYKIFAGYLILLLLSIPTYYVLKQERVYDGNEELRQDFVRVDKSFLNNRLEELDPLRKESGSFDYDQEDLMIVKTNQSEYTPVYVRRVPEATQVEWMYIYPRVQVSFGERSRVIDPDQIPKTDVTFYDDQLVLSTMYDTTIRYESLSGPIIGSNVREGLDEERDEPIFVRGNGASVAHASLLLTVPEDLLISGVMIENEVTVR</sequence>
<evidence type="ECO:0000256" key="1">
    <source>
        <dbReference type="SAM" id="Phobius"/>
    </source>
</evidence>
<evidence type="ECO:0000313" key="2">
    <source>
        <dbReference type="EMBL" id="QKS71632.1"/>
    </source>
</evidence>
<dbReference type="RefSeq" id="WP_176009665.1">
    <property type="nucleotide sequence ID" value="NZ_CP041372.2"/>
</dbReference>
<keyword evidence="1" id="KW-1133">Transmembrane helix</keyword>